<dbReference type="Proteomes" id="UP000494115">
    <property type="component" value="Unassembled WGS sequence"/>
</dbReference>
<keyword evidence="1" id="KW-1133">Transmembrane helix</keyword>
<protein>
    <submittedName>
        <fullName evidence="2">Uncharacterized protein</fullName>
    </submittedName>
</protein>
<evidence type="ECO:0000256" key="1">
    <source>
        <dbReference type="SAM" id="Phobius"/>
    </source>
</evidence>
<evidence type="ECO:0000313" key="2">
    <source>
        <dbReference type="EMBL" id="CAB3800582.1"/>
    </source>
</evidence>
<gene>
    <name evidence="2" type="ORF">LMG28138_04857</name>
</gene>
<feature type="transmembrane region" description="Helical" evidence="1">
    <location>
        <begin position="12"/>
        <end position="33"/>
    </location>
</feature>
<accession>A0A6S7BS28</accession>
<keyword evidence="1" id="KW-0812">Transmembrane</keyword>
<name>A0A6S7BS28_9BURK</name>
<proteinExistence type="predicted"/>
<dbReference type="AlphaFoldDB" id="A0A6S7BS28"/>
<dbReference type="EMBL" id="CADIKM010000038">
    <property type="protein sequence ID" value="CAB3800582.1"/>
    <property type="molecule type" value="Genomic_DNA"/>
</dbReference>
<evidence type="ECO:0000313" key="3">
    <source>
        <dbReference type="Proteomes" id="UP000494115"/>
    </source>
</evidence>
<keyword evidence="1" id="KW-0472">Membrane</keyword>
<dbReference type="RefSeq" id="WP_175107480.1">
    <property type="nucleotide sequence ID" value="NZ_CADIKM010000038.1"/>
</dbReference>
<reference evidence="2 3" key="1">
    <citation type="submission" date="2020-04" db="EMBL/GenBank/DDBJ databases">
        <authorList>
            <person name="De Canck E."/>
        </authorList>
    </citation>
    <scope>NUCLEOTIDE SEQUENCE [LARGE SCALE GENOMIC DNA]</scope>
    <source>
        <strain evidence="2 3">LMG 28138</strain>
    </source>
</reference>
<keyword evidence="3" id="KW-1185">Reference proteome</keyword>
<sequence length="83" mass="8710">MFRTLAGIWRHAIAPVGYDLLVGVAVVAMRGTLAHRLDTLRPKSGMTGYDAIRQNSLTALADYAARAIVLDIGSPDGEVSGAG</sequence>
<organism evidence="2 3">
    <name type="scientific">Pararobbsia alpina</name>
    <dbReference type="NCBI Taxonomy" id="621374"/>
    <lineage>
        <taxon>Bacteria</taxon>
        <taxon>Pseudomonadati</taxon>
        <taxon>Pseudomonadota</taxon>
        <taxon>Betaproteobacteria</taxon>
        <taxon>Burkholderiales</taxon>
        <taxon>Burkholderiaceae</taxon>
        <taxon>Pararobbsia</taxon>
    </lineage>
</organism>